<sequence>MSRVLLWPIAFPDIGFGDQDQDGNTALLELDRGLKSSRTGEQCEAISKFPTLFEKYPFPILINSALLKLAEVFRQETPGSNFVRVCVVEVVESCGRHLDKLINVDEFLRRITAVMHSNDPIVGVMRVSIMNWTKGYPLKNRNVKFIIGSGFGWAKNGSKIDLSVMRGTFAMNMCERLIHMIGGLATPVDVKLQLIRVFQHMHHDAETAATVRSLCLELLTDFPTQRVVITTLHTLTQLAAHILVDIPQQIKLIMTCLEKRARL</sequence>
<dbReference type="Pfam" id="PF24436">
    <property type="entry name" value="INTS7_N"/>
    <property type="match status" value="2"/>
</dbReference>
<proteinExistence type="inferred from homology"/>
<dbReference type="GO" id="GO:0034472">
    <property type="term" value="P:snRNA 3'-end processing"/>
    <property type="evidence" value="ECO:0007669"/>
    <property type="project" value="TreeGrafter"/>
</dbReference>
<dbReference type="InterPro" id="IPR056516">
    <property type="entry name" value="INTS7_N"/>
</dbReference>
<feature type="domain" description="Integrator complex subunit 7 N-terminal" evidence="2">
    <location>
        <begin position="27"/>
        <end position="122"/>
    </location>
</feature>
<comment type="caution">
    <text evidence="3">The sequence shown here is derived from an EMBL/GenBank/DDBJ whole genome shotgun (WGS) entry which is preliminary data.</text>
</comment>
<accession>A0AAV2R041</accession>
<dbReference type="Proteomes" id="UP001497623">
    <property type="component" value="Unassembled WGS sequence"/>
</dbReference>
<organism evidence="3 4">
    <name type="scientific">Meganyctiphanes norvegica</name>
    <name type="common">Northern krill</name>
    <name type="synonym">Thysanopoda norvegica</name>
    <dbReference type="NCBI Taxonomy" id="48144"/>
    <lineage>
        <taxon>Eukaryota</taxon>
        <taxon>Metazoa</taxon>
        <taxon>Ecdysozoa</taxon>
        <taxon>Arthropoda</taxon>
        <taxon>Crustacea</taxon>
        <taxon>Multicrustacea</taxon>
        <taxon>Malacostraca</taxon>
        <taxon>Eumalacostraca</taxon>
        <taxon>Eucarida</taxon>
        <taxon>Euphausiacea</taxon>
        <taxon>Euphausiidae</taxon>
        <taxon>Meganyctiphanes</taxon>
    </lineage>
</organism>
<dbReference type="EMBL" id="CAXKWB010011850">
    <property type="protein sequence ID" value="CAL4102494.1"/>
    <property type="molecule type" value="Genomic_DNA"/>
</dbReference>
<gene>
    <name evidence="3" type="ORF">MNOR_LOCUS17329</name>
</gene>
<feature type="non-terminal residue" evidence="3">
    <location>
        <position position="263"/>
    </location>
</feature>
<dbReference type="InterPro" id="IPR033060">
    <property type="entry name" value="INTS7"/>
</dbReference>
<evidence type="ECO:0000313" key="3">
    <source>
        <dbReference type="EMBL" id="CAL4102494.1"/>
    </source>
</evidence>
<dbReference type="PANTHER" id="PTHR13322:SF2">
    <property type="entry name" value="INTEGRATOR COMPLEX SUBUNIT 7"/>
    <property type="match status" value="1"/>
</dbReference>
<evidence type="ECO:0000313" key="4">
    <source>
        <dbReference type="Proteomes" id="UP001497623"/>
    </source>
</evidence>
<dbReference type="SUPFAM" id="SSF48371">
    <property type="entry name" value="ARM repeat"/>
    <property type="match status" value="1"/>
</dbReference>
<feature type="domain" description="Integrator complex subunit 7 N-terminal" evidence="2">
    <location>
        <begin position="168"/>
        <end position="262"/>
    </location>
</feature>
<dbReference type="GO" id="GO:0032039">
    <property type="term" value="C:integrator complex"/>
    <property type="evidence" value="ECO:0007669"/>
    <property type="project" value="InterPro"/>
</dbReference>
<reference evidence="3 4" key="1">
    <citation type="submission" date="2024-05" db="EMBL/GenBank/DDBJ databases">
        <authorList>
            <person name="Wallberg A."/>
        </authorList>
    </citation>
    <scope>NUCLEOTIDE SEQUENCE [LARGE SCALE GENOMIC DNA]</scope>
</reference>
<protein>
    <recommendedName>
        <fullName evidence="2">Integrator complex subunit 7 N-terminal domain-containing protein</fullName>
    </recommendedName>
</protein>
<dbReference type="AlphaFoldDB" id="A0AAV2R041"/>
<dbReference type="PANTHER" id="PTHR13322">
    <property type="entry name" value="C1ORF73 PROTEIN"/>
    <property type="match status" value="1"/>
</dbReference>
<evidence type="ECO:0000256" key="1">
    <source>
        <dbReference type="ARBA" id="ARBA00008565"/>
    </source>
</evidence>
<evidence type="ECO:0000259" key="2">
    <source>
        <dbReference type="Pfam" id="PF24436"/>
    </source>
</evidence>
<keyword evidence="4" id="KW-1185">Reference proteome</keyword>
<dbReference type="InterPro" id="IPR016024">
    <property type="entry name" value="ARM-type_fold"/>
</dbReference>
<name>A0AAV2R041_MEGNR</name>
<comment type="similarity">
    <text evidence="1">Belongs to the Integrator subunit 7 family.</text>
</comment>